<dbReference type="Gene3D" id="3.40.50.720">
    <property type="entry name" value="NAD(P)-binding Rossmann-like Domain"/>
    <property type="match status" value="1"/>
</dbReference>
<name>A0A1I2A589_9BACT</name>
<dbReference type="SUPFAM" id="SSF51735">
    <property type="entry name" value="NAD(P)-binding Rossmann-fold domains"/>
    <property type="match status" value="1"/>
</dbReference>
<proteinExistence type="inferred from homology"/>
<dbReference type="Proteomes" id="UP000198964">
    <property type="component" value="Unassembled WGS sequence"/>
</dbReference>
<dbReference type="AlphaFoldDB" id="A0A1I2A589"/>
<evidence type="ECO:0000313" key="4">
    <source>
        <dbReference type="EMBL" id="SFE38986.1"/>
    </source>
</evidence>
<dbReference type="CDD" id="cd05233">
    <property type="entry name" value="SDR_c"/>
    <property type="match status" value="1"/>
</dbReference>
<organism evidence="4 5">
    <name type="scientific">Sunxiuqinia elliptica</name>
    <dbReference type="NCBI Taxonomy" id="655355"/>
    <lineage>
        <taxon>Bacteria</taxon>
        <taxon>Pseudomonadati</taxon>
        <taxon>Bacteroidota</taxon>
        <taxon>Bacteroidia</taxon>
        <taxon>Marinilabiliales</taxon>
        <taxon>Prolixibacteraceae</taxon>
        <taxon>Sunxiuqinia</taxon>
    </lineage>
</organism>
<evidence type="ECO:0000256" key="3">
    <source>
        <dbReference type="RuleBase" id="RU000363"/>
    </source>
</evidence>
<comment type="similarity">
    <text evidence="1 3">Belongs to the short-chain dehydrogenases/reductases (SDR) family.</text>
</comment>
<dbReference type="PANTHER" id="PTHR44196:SF1">
    <property type="entry name" value="DEHYDROGENASE_REDUCTASE SDR FAMILY MEMBER 7B"/>
    <property type="match status" value="1"/>
</dbReference>
<evidence type="ECO:0000313" key="5">
    <source>
        <dbReference type="Proteomes" id="UP000198964"/>
    </source>
</evidence>
<sequence length="236" mass="25640">MNQTKTAIITGASQGIGKNCALGLARMGYHCILMARNQEKLEEVAEIIKQNGGESSLFAVDLTQEEELVSCLQTIKKYYGNIQVLVNNAGMYTGGTLQITSHAFRQQLELNLTAGFILLQELVPVMKAQKSGSIFNIVSRSGKVGFAQSGAYSASKFGLLGLSESLYRELAEYGIAVTAICPAWVATEMASVAGSPHQNDEMIQPEDIFKTIAYLLSLAPNTRIKEIVIEARKSIR</sequence>
<dbReference type="GO" id="GO:0016020">
    <property type="term" value="C:membrane"/>
    <property type="evidence" value="ECO:0007669"/>
    <property type="project" value="TreeGrafter"/>
</dbReference>
<dbReference type="EMBL" id="FONW01000001">
    <property type="protein sequence ID" value="SFE38986.1"/>
    <property type="molecule type" value="Genomic_DNA"/>
</dbReference>
<evidence type="ECO:0000256" key="2">
    <source>
        <dbReference type="ARBA" id="ARBA00023002"/>
    </source>
</evidence>
<dbReference type="Pfam" id="PF00106">
    <property type="entry name" value="adh_short"/>
    <property type="match status" value="1"/>
</dbReference>
<dbReference type="InterPro" id="IPR036291">
    <property type="entry name" value="NAD(P)-bd_dom_sf"/>
</dbReference>
<dbReference type="PANTHER" id="PTHR44196">
    <property type="entry name" value="DEHYDROGENASE/REDUCTASE SDR FAMILY MEMBER 7B"/>
    <property type="match status" value="1"/>
</dbReference>
<dbReference type="STRING" id="655355.SAMN05216283_10123"/>
<dbReference type="RefSeq" id="WP_170846807.1">
    <property type="nucleotide sequence ID" value="NZ_FONW01000001.1"/>
</dbReference>
<dbReference type="InterPro" id="IPR002347">
    <property type="entry name" value="SDR_fam"/>
</dbReference>
<dbReference type="PRINTS" id="PR00081">
    <property type="entry name" value="GDHRDH"/>
</dbReference>
<dbReference type="PRINTS" id="PR00080">
    <property type="entry name" value="SDRFAMILY"/>
</dbReference>
<accession>A0A1I2A589</accession>
<gene>
    <name evidence="4" type="ORF">SAMN05216283_10123</name>
</gene>
<dbReference type="GO" id="GO:0016491">
    <property type="term" value="F:oxidoreductase activity"/>
    <property type="evidence" value="ECO:0007669"/>
    <property type="project" value="UniProtKB-KW"/>
</dbReference>
<keyword evidence="2" id="KW-0560">Oxidoreductase</keyword>
<reference evidence="4 5" key="1">
    <citation type="submission" date="2016-10" db="EMBL/GenBank/DDBJ databases">
        <authorList>
            <person name="de Groot N.N."/>
        </authorList>
    </citation>
    <scope>NUCLEOTIDE SEQUENCE [LARGE SCALE GENOMIC DNA]</scope>
    <source>
        <strain evidence="4 5">CGMCC 1.9156</strain>
    </source>
</reference>
<keyword evidence="5" id="KW-1185">Reference proteome</keyword>
<protein>
    <submittedName>
        <fullName evidence="4">3-oxoacyl-[acyl-carrier protein] reductase</fullName>
    </submittedName>
</protein>
<evidence type="ECO:0000256" key="1">
    <source>
        <dbReference type="ARBA" id="ARBA00006484"/>
    </source>
</evidence>